<feature type="region of interest" description="Disordered" evidence="1">
    <location>
        <begin position="405"/>
        <end position="425"/>
    </location>
</feature>
<comment type="caution">
    <text evidence="2">The sequence shown here is derived from an EMBL/GenBank/DDBJ whole genome shotgun (WGS) entry which is preliminary data.</text>
</comment>
<dbReference type="Pfam" id="PF13242">
    <property type="entry name" value="Hydrolase_like"/>
    <property type="match status" value="1"/>
</dbReference>
<gene>
    <name evidence="2" type="ORF">LSCM4_03343</name>
</gene>
<dbReference type="PANTHER" id="PTHR19288:SF46">
    <property type="entry name" value="HALOACID DEHALOGENASE-LIKE HYDROLASE DOMAIN-CONTAINING PROTEIN 2"/>
    <property type="match status" value="1"/>
</dbReference>
<dbReference type="AlphaFoldDB" id="A0A836GGN4"/>
<evidence type="ECO:0000313" key="3">
    <source>
        <dbReference type="Proteomes" id="UP000674143"/>
    </source>
</evidence>
<dbReference type="Proteomes" id="UP000674143">
    <property type="component" value="Chromosome 31"/>
</dbReference>
<evidence type="ECO:0000256" key="1">
    <source>
        <dbReference type="SAM" id="MobiDB-lite"/>
    </source>
</evidence>
<organism evidence="2 3">
    <name type="scientific">Leishmania orientalis</name>
    <dbReference type="NCBI Taxonomy" id="2249476"/>
    <lineage>
        <taxon>Eukaryota</taxon>
        <taxon>Discoba</taxon>
        <taxon>Euglenozoa</taxon>
        <taxon>Kinetoplastea</taxon>
        <taxon>Metakinetoplastina</taxon>
        <taxon>Trypanosomatida</taxon>
        <taxon>Trypanosomatidae</taxon>
        <taxon>Leishmaniinae</taxon>
        <taxon>Leishmania</taxon>
    </lineage>
</organism>
<dbReference type="GO" id="GO:0016791">
    <property type="term" value="F:phosphatase activity"/>
    <property type="evidence" value="ECO:0007669"/>
    <property type="project" value="TreeGrafter"/>
</dbReference>
<sequence>MSSSLATPAELKELLDSIDYVLVDLDGVVWSGETVISRIPEALDHIRSFGKNLRFMSNTLILQRRDLVKKFESLGIRGVCPNEIYSAAYSSALCVQGKFGSPEDNLVHGNVFVMGPIGLHNEVQAVLAPGFSTYGLELNSVAYSPDLVADAWTEPMLPAPRYAAHQTKISLQGLEPVADAEHERGISSPTLSPASVVVGVDYAMSMTELAAAVALLQGTEALFVATNPDPADPVGANHFLLPSSGAILAAVTTAIGRQPDVLCGKPSSTMGRLLMEKEAQDGKVVLPHRALMVGDRLMTDIQFGKGIGPRTALVLSGAEKLTRVEELDVKGKGAWGSEPCARLFRCFVELPDESGHRRRGHQRAGRLCPSQSPTIHLCPAASREGGHVHHTCAKRTKETLQYQKRATKGPLQPSALLLSSARKFQ</sequence>
<dbReference type="InterPro" id="IPR023214">
    <property type="entry name" value="HAD_sf"/>
</dbReference>
<dbReference type="GO" id="GO:0005737">
    <property type="term" value="C:cytoplasm"/>
    <property type="evidence" value="ECO:0007669"/>
    <property type="project" value="TreeGrafter"/>
</dbReference>
<dbReference type="RefSeq" id="XP_067060906.1">
    <property type="nucleotide sequence ID" value="XM_067205354.1"/>
</dbReference>
<dbReference type="Pfam" id="PF13344">
    <property type="entry name" value="Hydrolase_6"/>
    <property type="match status" value="1"/>
</dbReference>
<keyword evidence="3" id="KW-1185">Reference proteome</keyword>
<dbReference type="PANTHER" id="PTHR19288">
    <property type="entry name" value="4-NITROPHENYLPHOSPHATASE-RELATED"/>
    <property type="match status" value="1"/>
</dbReference>
<dbReference type="GeneID" id="92359288"/>
<dbReference type="Gene3D" id="3.40.50.1000">
    <property type="entry name" value="HAD superfamily/HAD-like"/>
    <property type="match status" value="2"/>
</dbReference>
<accession>A0A836GGN4</accession>
<dbReference type="EMBL" id="JAFHLR010000031">
    <property type="protein sequence ID" value="KAG5471789.1"/>
    <property type="molecule type" value="Genomic_DNA"/>
</dbReference>
<dbReference type="SMR" id="A0A836GGN4"/>
<dbReference type="KEGG" id="loi:92359288"/>
<dbReference type="InterPro" id="IPR036412">
    <property type="entry name" value="HAD-like_sf"/>
</dbReference>
<protein>
    <recommendedName>
        <fullName evidence="4">p-nitrophenylphosphatase</fullName>
    </recommendedName>
</protein>
<reference evidence="2 3" key="1">
    <citation type="submission" date="2021-02" db="EMBL/GenBank/DDBJ databases">
        <title>Leishmania (Mundinia) orientalis Genome sequencing and assembly.</title>
        <authorList>
            <person name="Almutairi H."/>
            <person name="Gatherer D."/>
        </authorList>
    </citation>
    <scope>NUCLEOTIDE SEQUENCE [LARGE SCALE GENOMIC DNA]</scope>
    <source>
        <strain evidence="2">LSCM4</strain>
    </source>
</reference>
<dbReference type="InterPro" id="IPR006357">
    <property type="entry name" value="HAD-SF_hydro_IIA"/>
</dbReference>
<dbReference type="SUPFAM" id="SSF56784">
    <property type="entry name" value="HAD-like"/>
    <property type="match status" value="1"/>
</dbReference>
<feature type="compositionally biased region" description="Low complexity" evidence="1">
    <location>
        <begin position="414"/>
        <end position="425"/>
    </location>
</feature>
<evidence type="ECO:0008006" key="4">
    <source>
        <dbReference type="Google" id="ProtNLM"/>
    </source>
</evidence>
<name>A0A836GGN4_9TRYP</name>
<proteinExistence type="predicted"/>
<evidence type="ECO:0000313" key="2">
    <source>
        <dbReference type="EMBL" id="KAG5471789.1"/>
    </source>
</evidence>